<dbReference type="Proteomes" id="UP000608024">
    <property type="component" value="Unassembled WGS sequence"/>
</dbReference>
<reference evidence="2" key="1">
    <citation type="journal article" date="2014" name="Int. J. Syst. Evol. Microbiol.">
        <title>Complete genome sequence of Corynebacterium casei LMG S-19264T (=DSM 44701T), isolated from a smear-ripened cheese.</title>
        <authorList>
            <consortium name="US DOE Joint Genome Institute (JGI-PGF)"/>
            <person name="Walter F."/>
            <person name="Albersmeier A."/>
            <person name="Kalinowski J."/>
            <person name="Ruckert C."/>
        </authorList>
    </citation>
    <scope>NUCLEOTIDE SEQUENCE</scope>
    <source>
        <strain evidence="2">JCM 4784</strain>
    </source>
</reference>
<keyword evidence="1" id="KW-1133">Transmembrane helix</keyword>
<name>A0A919A2I2_9ACTN</name>
<reference evidence="2" key="2">
    <citation type="submission" date="2020-09" db="EMBL/GenBank/DDBJ databases">
        <authorList>
            <person name="Sun Q."/>
            <person name="Ohkuma M."/>
        </authorList>
    </citation>
    <scope>NUCLEOTIDE SEQUENCE</scope>
    <source>
        <strain evidence="2">JCM 4784</strain>
    </source>
</reference>
<dbReference type="EMBL" id="BNBT01000120">
    <property type="protein sequence ID" value="GHE81913.1"/>
    <property type="molecule type" value="Genomic_DNA"/>
</dbReference>
<evidence type="ECO:0000313" key="3">
    <source>
        <dbReference type="Proteomes" id="UP000608024"/>
    </source>
</evidence>
<accession>A0A919A2I2</accession>
<organism evidence="2 3">
    <name type="scientific">Streptomyces longispororuber</name>
    <dbReference type="NCBI Taxonomy" id="68230"/>
    <lineage>
        <taxon>Bacteria</taxon>
        <taxon>Bacillati</taxon>
        <taxon>Actinomycetota</taxon>
        <taxon>Actinomycetes</taxon>
        <taxon>Kitasatosporales</taxon>
        <taxon>Streptomycetaceae</taxon>
        <taxon>Streptomyces</taxon>
    </lineage>
</organism>
<keyword evidence="1" id="KW-0812">Transmembrane</keyword>
<sequence>MMSGRSVYAPDGVTEFAYKGLGGDMPGWFYVVMVVLAVVGIAVSVRAKRNGGG</sequence>
<protein>
    <submittedName>
        <fullName evidence="2">Uncharacterized protein</fullName>
    </submittedName>
</protein>
<evidence type="ECO:0000313" key="2">
    <source>
        <dbReference type="EMBL" id="GHE81913.1"/>
    </source>
</evidence>
<evidence type="ECO:0000256" key="1">
    <source>
        <dbReference type="SAM" id="Phobius"/>
    </source>
</evidence>
<comment type="caution">
    <text evidence="2">The sequence shown here is derived from an EMBL/GenBank/DDBJ whole genome shotgun (WGS) entry which is preliminary data.</text>
</comment>
<proteinExistence type="predicted"/>
<keyword evidence="3" id="KW-1185">Reference proteome</keyword>
<feature type="transmembrane region" description="Helical" evidence="1">
    <location>
        <begin position="28"/>
        <end position="47"/>
    </location>
</feature>
<gene>
    <name evidence="2" type="ORF">GCM10018785_57460</name>
</gene>
<keyword evidence="1" id="KW-0472">Membrane</keyword>
<dbReference type="AlphaFoldDB" id="A0A919A2I2"/>